<protein>
    <recommendedName>
        <fullName evidence="3">Lipoprotein</fullName>
    </recommendedName>
</protein>
<name>A0A238U4R9_9FLAO</name>
<reference evidence="1 2" key="1">
    <citation type="submission" date="2017-07" db="EMBL/GenBank/DDBJ databases">
        <authorList>
            <person name="Sun Z.S."/>
            <person name="Albrecht U."/>
            <person name="Echele G."/>
            <person name="Lee C.C."/>
        </authorList>
    </citation>
    <scope>NUCLEOTIDE SEQUENCE [LARGE SCALE GENOMIC DNA]</scope>
    <source>
        <strain evidence="2">type strain: KCTC 22618</strain>
    </source>
</reference>
<evidence type="ECO:0000313" key="2">
    <source>
        <dbReference type="Proteomes" id="UP000215214"/>
    </source>
</evidence>
<gene>
    <name evidence="1" type="ORF">TJEJU_0232</name>
</gene>
<keyword evidence="2" id="KW-1185">Reference proteome</keyword>
<dbReference type="Proteomes" id="UP000215214">
    <property type="component" value="Chromosome TJEJU"/>
</dbReference>
<evidence type="ECO:0008006" key="3">
    <source>
        <dbReference type="Google" id="ProtNLM"/>
    </source>
</evidence>
<accession>A0A238U4R9</accession>
<evidence type="ECO:0000313" key="1">
    <source>
        <dbReference type="EMBL" id="SNR14035.1"/>
    </source>
</evidence>
<dbReference type="PROSITE" id="PS51257">
    <property type="entry name" value="PROKAR_LIPOPROTEIN"/>
    <property type="match status" value="1"/>
</dbReference>
<dbReference type="AlphaFoldDB" id="A0A238U4R9"/>
<dbReference type="RefSeq" id="WP_157730039.1">
    <property type="nucleotide sequence ID" value="NZ_LT899436.1"/>
</dbReference>
<organism evidence="1 2">
    <name type="scientific">Tenacibaculum jejuense</name>
    <dbReference type="NCBI Taxonomy" id="584609"/>
    <lineage>
        <taxon>Bacteria</taxon>
        <taxon>Pseudomonadati</taxon>
        <taxon>Bacteroidota</taxon>
        <taxon>Flavobacteriia</taxon>
        <taxon>Flavobacteriales</taxon>
        <taxon>Flavobacteriaceae</taxon>
        <taxon>Tenacibaculum</taxon>
    </lineage>
</organism>
<proteinExistence type="predicted"/>
<dbReference type="KEGG" id="tje:TJEJU_0232"/>
<dbReference type="OrthoDB" id="5382295at2"/>
<dbReference type="EMBL" id="LT899436">
    <property type="protein sequence ID" value="SNR14035.1"/>
    <property type="molecule type" value="Genomic_DNA"/>
</dbReference>
<sequence>MKQLFFIFFLLIIVSCKQEVTNPDFLIGKWKRVNNENSKETFEIWNQNFSGIGYSLQEKDTVFKENLAIIEIQGNKYLQVTGVNQRPTLFEFTELTKNSFTCKNPSNEFPKLISYWLENNQLKAKVANDDFAIDFVFDRIK</sequence>